<evidence type="ECO:0000313" key="1">
    <source>
        <dbReference type="EMBL" id="KAK3705294.1"/>
    </source>
</evidence>
<name>A0AAE1CKK7_9GAST</name>
<protein>
    <submittedName>
        <fullName evidence="1">Uncharacterized protein</fullName>
    </submittedName>
</protein>
<comment type="caution">
    <text evidence="1">The sequence shown here is derived from an EMBL/GenBank/DDBJ whole genome shotgun (WGS) entry which is preliminary data.</text>
</comment>
<keyword evidence="2" id="KW-1185">Reference proteome</keyword>
<gene>
    <name evidence="1" type="ORF">RRG08_033260</name>
</gene>
<dbReference type="AlphaFoldDB" id="A0AAE1CKK7"/>
<reference evidence="1" key="1">
    <citation type="journal article" date="2023" name="G3 (Bethesda)">
        <title>A reference genome for the long-term kleptoplast-retaining sea slug Elysia crispata morphotype clarki.</title>
        <authorList>
            <person name="Eastman K.E."/>
            <person name="Pendleton A.L."/>
            <person name="Shaikh M.A."/>
            <person name="Suttiyut T."/>
            <person name="Ogas R."/>
            <person name="Tomko P."/>
            <person name="Gavelis G."/>
            <person name="Widhalm J.R."/>
            <person name="Wisecaver J.H."/>
        </authorList>
    </citation>
    <scope>NUCLEOTIDE SEQUENCE</scope>
    <source>
        <strain evidence="1">ECLA1</strain>
    </source>
</reference>
<dbReference type="Proteomes" id="UP001283361">
    <property type="component" value="Unassembled WGS sequence"/>
</dbReference>
<sequence>MATAKTSPAAVIDTVDISTLRMSSKMATAKTSPAAVIDTVDISTLRMSSKMATAKTSPAAVIDTVDISTLRMSSTFFSLKVTNYDSILVTVGKAFFFPPLTEVYVVELESEWSLGLENCPLLTGKGSSDC</sequence>
<evidence type="ECO:0000313" key="2">
    <source>
        <dbReference type="Proteomes" id="UP001283361"/>
    </source>
</evidence>
<proteinExistence type="predicted"/>
<dbReference type="EMBL" id="JAWDGP010007772">
    <property type="protein sequence ID" value="KAK3705294.1"/>
    <property type="molecule type" value="Genomic_DNA"/>
</dbReference>
<accession>A0AAE1CKK7</accession>
<organism evidence="1 2">
    <name type="scientific">Elysia crispata</name>
    <name type="common">lettuce slug</name>
    <dbReference type="NCBI Taxonomy" id="231223"/>
    <lineage>
        <taxon>Eukaryota</taxon>
        <taxon>Metazoa</taxon>
        <taxon>Spiralia</taxon>
        <taxon>Lophotrochozoa</taxon>
        <taxon>Mollusca</taxon>
        <taxon>Gastropoda</taxon>
        <taxon>Heterobranchia</taxon>
        <taxon>Euthyneura</taxon>
        <taxon>Panpulmonata</taxon>
        <taxon>Sacoglossa</taxon>
        <taxon>Placobranchoidea</taxon>
        <taxon>Plakobranchidae</taxon>
        <taxon>Elysia</taxon>
    </lineage>
</organism>